<keyword evidence="2" id="KW-1185">Reference proteome</keyword>
<comment type="caution">
    <text evidence="1">The sequence shown here is derived from an EMBL/GenBank/DDBJ whole genome shotgun (WGS) entry which is preliminary data.</text>
</comment>
<accession>A0A2P6PJJ6</accession>
<organism evidence="1 2">
    <name type="scientific">Rosa chinensis</name>
    <name type="common">China rose</name>
    <dbReference type="NCBI Taxonomy" id="74649"/>
    <lineage>
        <taxon>Eukaryota</taxon>
        <taxon>Viridiplantae</taxon>
        <taxon>Streptophyta</taxon>
        <taxon>Embryophyta</taxon>
        <taxon>Tracheophyta</taxon>
        <taxon>Spermatophyta</taxon>
        <taxon>Magnoliopsida</taxon>
        <taxon>eudicotyledons</taxon>
        <taxon>Gunneridae</taxon>
        <taxon>Pentapetalae</taxon>
        <taxon>rosids</taxon>
        <taxon>fabids</taxon>
        <taxon>Rosales</taxon>
        <taxon>Rosaceae</taxon>
        <taxon>Rosoideae</taxon>
        <taxon>Rosoideae incertae sedis</taxon>
        <taxon>Rosa</taxon>
    </lineage>
</organism>
<proteinExistence type="predicted"/>
<protein>
    <submittedName>
        <fullName evidence="1">Uncharacterized protein</fullName>
    </submittedName>
</protein>
<dbReference type="PANTHER" id="PTHR32343:SF72">
    <property type="entry name" value="POLYADENYLATE-BINDING PROTEIN-INTERACTING PROTEIN 11"/>
    <property type="match status" value="1"/>
</dbReference>
<reference evidence="1 2" key="1">
    <citation type="journal article" date="2018" name="Nat. Genet.">
        <title>The Rosa genome provides new insights in the design of modern roses.</title>
        <authorList>
            <person name="Bendahmane M."/>
        </authorList>
    </citation>
    <scope>NUCLEOTIDE SEQUENCE [LARGE SCALE GENOMIC DNA]</scope>
    <source>
        <strain evidence="2">cv. Old Blush</strain>
    </source>
</reference>
<sequence length="81" mass="9204">MLGFYPVRVLPSNIAIAPVNPTLLPPTEDEREMCARTVHCTNFDKKVSQAAVKLSFESVCEEVCDFMGNYKYLCFPFAFDF</sequence>
<dbReference type="Gramene" id="PRQ22096">
    <property type="protein sequence ID" value="PRQ22096"/>
    <property type="gene ID" value="RchiOBHm_Chr6g0246511"/>
</dbReference>
<dbReference type="EMBL" id="PDCK01000044">
    <property type="protein sequence ID" value="PRQ22096.1"/>
    <property type="molecule type" value="Genomic_DNA"/>
</dbReference>
<dbReference type="AlphaFoldDB" id="A0A2P6PJJ6"/>
<dbReference type="PANTHER" id="PTHR32343">
    <property type="entry name" value="SERINE/ARGININE-RICH SPLICING FACTOR"/>
    <property type="match status" value="1"/>
</dbReference>
<dbReference type="Proteomes" id="UP000238479">
    <property type="component" value="Chromosome 6"/>
</dbReference>
<evidence type="ECO:0000313" key="1">
    <source>
        <dbReference type="EMBL" id="PRQ22096.1"/>
    </source>
</evidence>
<name>A0A2P6PJJ6_ROSCH</name>
<gene>
    <name evidence="1" type="ORF">RchiOBHm_Chr6g0246511</name>
</gene>
<evidence type="ECO:0000313" key="2">
    <source>
        <dbReference type="Proteomes" id="UP000238479"/>
    </source>
</evidence>
<dbReference type="STRING" id="74649.A0A2P6PJJ6"/>